<keyword evidence="2 8" id="KW-0723">Serine/threonine-protein kinase</keyword>
<evidence type="ECO:0000259" key="7">
    <source>
        <dbReference type="PROSITE" id="PS50011"/>
    </source>
</evidence>
<dbReference type="Pfam" id="PF00069">
    <property type="entry name" value="Pkinase"/>
    <property type="match status" value="1"/>
</dbReference>
<evidence type="ECO:0000256" key="1">
    <source>
        <dbReference type="ARBA" id="ARBA00012513"/>
    </source>
</evidence>
<dbReference type="Proteomes" id="UP000580910">
    <property type="component" value="Unassembled WGS sequence"/>
</dbReference>
<evidence type="ECO:0000256" key="5">
    <source>
        <dbReference type="ARBA" id="ARBA00022777"/>
    </source>
</evidence>
<keyword evidence="5 8" id="KW-0418">Kinase</keyword>
<dbReference type="AlphaFoldDB" id="A0A7W3IYH7"/>
<dbReference type="Gene3D" id="3.30.200.20">
    <property type="entry name" value="Phosphorylase Kinase, domain 1"/>
    <property type="match status" value="1"/>
</dbReference>
<dbReference type="EC" id="2.7.11.1" evidence="1"/>
<gene>
    <name evidence="8" type="ORF">FB382_001257</name>
</gene>
<keyword evidence="3" id="KW-0808">Transferase</keyword>
<evidence type="ECO:0000313" key="8">
    <source>
        <dbReference type="EMBL" id="MBA8802966.1"/>
    </source>
</evidence>
<keyword evidence="6" id="KW-0067">ATP-binding</keyword>
<dbReference type="PANTHER" id="PTHR43289:SF6">
    <property type="entry name" value="SERINE_THREONINE-PROTEIN KINASE NEKL-3"/>
    <property type="match status" value="1"/>
</dbReference>
<dbReference type="CDD" id="cd14014">
    <property type="entry name" value="STKc_PknB_like"/>
    <property type="match status" value="1"/>
</dbReference>
<keyword evidence="9" id="KW-1185">Reference proteome</keyword>
<dbReference type="InterPro" id="IPR011009">
    <property type="entry name" value="Kinase-like_dom_sf"/>
</dbReference>
<keyword evidence="4" id="KW-0547">Nucleotide-binding</keyword>
<name>A0A7W3IYH7_9ACTN</name>
<evidence type="ECO:0000256" key="2">
    <source>
        <dbReference type="ARBA" id="ARBA00022527"/>
    </source>
</evidence>
<sequence length="270" mass="28399">MDGVADYSFVEFLGTAGHGSRYLARTPARLGITAPMVAVKVFSGATDEDALRRATRELRAFAAVSSPFLVTLLDAGRDGPTFFYAMEHCAGGSLESPTHRLTRGERLLAVARAARGAHALHLAGLVHRGINPGNILLADDGARLADLGLAQALDPSASVTGLGPATSVEYLDPGVLAGEVATPASDIWSLGVTLHRALTGTGVHGELPVHDPLLAVRRVLGQPPKLSESLTDDEANLVRRCLAPEPERRPGSALELAEEIELIQGFAQVR</sequence>
<comment type="caution">
    <text evidence="8">The sequence shown here is derived from an EMBL/GenBank/DDBJ whole genome shotgun (WGS) entry which is preliminary data.</text>
</comment>
<evidence type="ECO:0000256" key="3">
    <source>
        <dbReference type="ARBA" id="ARBA00022679"/>
    </source>
</evidence>
<dbReference type="GO" id="GO:0005524">
    <property type="term" value="F:ATP binding"/>
    <property type="evidence" value="ECO:0007669"/>
    <property type="project" value="UniProtKB-KW"/>
</dbReference>
<organism evidence="8 9">
    <name type="scientific">Nocardioides ginsengisegetis</name>
    <dbReference type="NCBI Taxonomy" id="661491"/>
    <lineage>
        <taxon>Bacteria</taxon>
        <taxon>Bacillati</taxon>
        <taxon>Actinomycetota</taxon>
        <taxon>Actinomycetes</taxon>
        <taxon>Propionibacteriales</taxon>
        <taxon>Nocardioidaceae</taxon>
        <taxon>Nocardioides</taxon>
    </lineage>
</organism>
<evidence type="ECO:0000313" key="9">
    <source>
        <dbReference type="Proteomes" id="UP000580910"/>
    </source>
</evidence>
<dbReference type="InterPro" id="IPR000719">
    <property type="entry name" value="Prot_kinase_dom"/>
</dbReference>
<protein>
    <recommendedName>
        <fullName evidence="1">non-specific serine/threonine protein kinase</fullName>
        <ecNumber evidence="1">2.7.11.1</ecNumber>
    </recommendedName>
</protein>
<proteinExistence type="predicted"/>
<feature type="domain" description="Protein kinase" evidence="7">
    <location>
        <begin position="7"/>
        <end position="263"/>
    </location>
</feature>
<evidence type="ECO:0000256" key="4">
    <source>
        <dbReference type="ARBA" id="ARBA00022741"/>
    </source>
</evidence>
<reference evidence="8 9" key="1">
    <citation type="submission" date="2020-07" db="EMBL/GenBank/DDBJ databases">
        <title>Sequencing the genomes of 1000 actinobacteria strains.</title>
        <authorList>
            <person name="Klenk H.-P."/>
        </authorList>
    </citation>
    <scope>NUCLEOTIDE SEQUENCE [LARGE SCALE GENOMIC DNA]</scope>
    <source>
        <strain evidence="8 9">DSM 21349</strain>
    </source>
</reference>
<dbReference type="PANTHER" id="PTHR43289">
    <property type="entry name" value="MITOGEN-ACTIVATED PROTEIN KINASE KINASE KINASE 20-RELATED"/>
    <property type="match status" value="1"/>
</dbReference>
<dbReference type="EMBL" id="JACGXA010000001">
    <property type="protein sequence ID" value="MBA8802966.1"/>
    <property type="molecule type" value="Genomic_DNA"/>
</dbReference>
<dbReference type="SUPFAM" id="SSF56112">
    <property type="entry name" value="Protein kinase-like (PK-like)"/>
    <property type="match status" value="1"/>
</dbReference>
<accession>A0A7W3IYH7</accession>
<dbReference type="Gene3D" id="1.10.510.10">
    <property type="entry name" value="Transferase(Phosphotransferase) domain 1"/>
    <property type="match status" value="1"/>
</dbReference>
<dbReference type="GO" id="GO:0004674">
    <property type="term" value="F:protein serine/threonine kinase activity"/>
    <property type="evidence" value="ECO:0007669"/>
    <property type="project" value="UniProtKB-KW"/>
</dbReference>
<evidence type="ECO:0000256" key="6">
    <source>
        <dbReference type="ARBA" id="ARBA00022840"/>
    </source>
</evidence>
<dbReference type="RefSeq" id="WP_182537705.1">
    <property type="nucleotide sequence ID" value="NZ_JACGXA010000001.1"/>
</dbReference>
<dbReference type="PROSITE" id="PS50011">
    <property type="entry name" value="PROTEIN_KINASE_DOM"/>
    <property type="match status" value="1"/>
</dbReference>